<proteinExistence type="predicted"/>
<keyword evidence="4" id="KW-1185">Reference proteome</keyword>
<keyword evidence="1 3" id="KW-0378">Hydrolase</keyword>
<gene>
    <name evidence="3" type="ORF">N4261_04560</name>
</gene>
<dbReference type="Pfam" id="PF00857">
    <property type="entry name" value="Isochorismatase"/>
    <property type="match status" value="1"/>
</dbReference>
<dbReference type="PANTHER" id="PTHR43540">
    <property type="entry name" value="PEROXYUREIDOACRYLATE/UREIDOACRYLATE AMIDOHYDROLASE-RELATED"/>
    <property type="match status" value="1"/>
</dbReference>
<name>A0ABY6B1X4_9BURK</name>
<dbReference type="InterPro" id="IPR036380">
    <property type="entry name" value="Isochorismatase-like_sf"/>
</dbReference>
<dbReference type="EMBL" id="CP104562">
    <property type="protein sequence ID" value="UXH79213.1"/>
    <property type="molecule type" value="Genomic_DNA"/>
</dbReference>
<feature type="domain" description="Isochorismatase-like" evidence="2">
    <location>
        <begin position="3"/>
        <end position="141"/>
    </location>
</feature>
<dbReference type="PANTHER" id="PTHR43540:SF14">
    <property type="entry name" value="ISOCHORISMATASE"/>
    <property type="match status" value="1"/>
</dbReference>
<sequence>MTTALLIIDVQQALCVGEYACHDIDAVIGRINGLIARARDTGTPVIFVQHEEADSGLLTHGNDGWQLDARLAARPEDPRVRKTAPDGFHRTELSATLQALGVDHLVICGLQSDFCVDTTTRRALSLGFGVTLVEDGHSTIANGELTAPQIRDHHTLILRHLHSFGPAMSAKPAAEIHFDPR</sequence>
<evidence type="ECO:0000256" key="1">
    <source>
        <dbReference type="ARBA" id="ARBA00022801"/>
    </source>
</evidence>
<organism evidence="3 4">
    <name type="scientific">Roseateles amylovorans</name>
    <dbReference type="NCBI Taxonomy" id="2978473"/>
    <lineage>
        <taxon>Bacteria</taxon>
        <taxon>Pseudomonadati</taxon>
        <taxon>Pseudomonadota</taxon>
        <taxon>Betaproteobacteria</taxon>
        <taxon>Burkholderiales</taxon>
        <taxon>Sphaerotilaceae</taxon>
        <taxon>Roseateles</taxon>
    </lineage>
</organism>
<dbReference type="Gene3D" id="3.40.50.850">
    <property type="entry name" value="Isochorismatase-like"/>
    <property type="match status" value="1"/>
</dbReference>
<evidence type="ECO:0000259" key="2">
    <source>
        <dbReference type="Pfam" id="PF00857"/>
    </source>
</evidence>
<dbReference type="Proteomes" id="UP001064933">
    <property type="component" value="Chromosome"/>
</dbReference>
<dbReference type="RefSeq" id="WP_261759033.1">
    <property type="nucleotide sequence ID" value="NZ_CP104562.2"/>
</dbReference>
<accession>A0ABY6B1X4</accession>
<dbReference type="GO" id="GO:0016787">
    <property type="term" value="F:hydrolase activity"/>
    <property type="evidence" value="ECO:0007669"/>
    <property type="project" value="UniProtKB-KW"/>
</dbReference>
<dbReference type="InterPro" id="IPR000868">
    <property type="entry name" value="Isochorismatase-like_dom"/>
</dbReference>
<protein>
    <submittedName>
        <fullName evidence="3">Cysteine hydrolase</fullName>
    </submittedName>
</protein>
<dbReference type="CDD" id="cd01014">
    <property type="entry name" value="nicotinamidase_related"/>
    <property type="match status" value="1"/>
</dbReference>
<evidence type="ECO:0000313" key="4">
    <source>
        <dbReference type="Proteomes" id="UP001064933"/>
    </source>
</evidence>
<evidence type="ECO:0000313" key="3">
    <source>
        <dbReference type="EMBL" id="UXH79213.1"/>
    </source>
</evidence>
<reference evidence="3" key="1">
    <citation type="submission" date="2022-10" db="EMBL/GenBank/DDBJ databases">
        <title>Characterization and whole genome sequencing of a new Roseateles species, isolated from fresh water.</title>
        <authorList>
            <person name="Guliayeva D.Y."/>
            <person name="Akhremchuk A.E."/>
            <person name="Sikolenko M.A."/>
            <person name="Valentovich L.N."/>
            <person name="Sidarenka A.V."/>
        </authorList>
    </citation>
    <scope>NUCLEOTIDE SEQUENCE</scope>
    <source>
        <strain evidence="3">BIM B-1768</strain>
    </source>
</reference>
<dbReference type="SUPFAM" id="SSF52499">
    <property type="entry name" value="Isochorismatase-like hydrolases"/>
    <property type="match status" value="1"/>
</dbReference>
<dbReference type="InterPro" id="IPR050272">
    <property type="entry name" value="Isochorismatase-like_hydrls"/>
</dbReference>